<keyword evidence="2" id="KW-1185">Reference proteome</keyword>
<evidence type="ECO:0000313" key="1">
    <source>
        <dbReference type="EMBL" id="KAF7922625.1"/>
    </source>
</evidence>
<protein>
    <recommendedName>
        <fullName evidence="3">JmjC domain-containing protein</fullName>
    </recommendedName>
</protein>
<evidence type="ECO:0008006" key="3">
    <source>
        <dbReference type="Google" id="ProtNLM"/>
    </source>
</evidence>
<dbReference type="Proteomes" id="UP000783213">
    <property type="component" value="Unassembled WGS sequence"/>
</dbReference>
<reference evidence="1 2" key="1">
    <citation type="journal article" date="2020" name="Genome Biol. Evol.">
        <title>Comparative genomics of Sclerotiniaceae.</title>
        <authorList>
            <person name="Valero Jimenez C.A."/>
            <person name="Steentjes M."/>
            <person name="Scholten O.E."/>
            <person name="Van Kan J.A.L."/>
        </authorList>
    </citation>
    <scope>NUCLEOTIDE SEQUENCE [LARGE SCALE GENOMIC DNA]</scope>
    <source>
        <strain evidence="1 2">B1</strain>
    </source>
</reference>
<sequence>MEGDAIFYLAGWKHQVVLRKEKELGKWRVIGRAFVPVQDIERVIQQKNGKNYSGPESSGPLKTSIYMLLLVFYQWNPRQVISGEVEIEDYAIDVKKKRLADLTLKAQDAAKRELNIERE</sequence>
<proteinExistence type="predicted"/>
<dbReference type="GeneID" id="62234924"/>
<evidence type="ECO:0000313" key="2">
    <source>
        <dbReference type="Proteomes" id="UP000783213"/>
    </source>
</evidence>
<accession>A0ABQ7IFT0</accession>
<comment type="caution">
    <text evidence="1">The sequence shown here is derived from an EMBL/GenBank/DDBJ whole genome shotgun (WGS) entry which is preliminary data.</text>
</comment>
<dbReference type="EMBL" id="RCSX01000020">
    <property type="protein sequence ID" value="KAF7922625.1"/>
    <property type="molecule type" value="Genomic_DNA"/>
</dbReference>
<gene>
    <name evidence="1" type="ORF">EAE98_008151</name>
</gene>
<name>A0ABQ7IFT0_9HELO</name>
<dbReference type="RefSeq" id="XP_038808068.1">
    <property type="nucleotide sequence ID" value="XM_038955774.1"/>
</dbReference>
<organism evidence="1 2">
    <name type="scientific">Botrytis deweyae</name>
    <dbReference type="NCBI Taxonomy" id="2478750"/>
    <lineage>
        <taxon>Eukaryota</taxon>
        <taxon>Fungi</taxon>
        <taxon>Dikarya</taxon>
        <taxon>Ascomycota</taxon>
        <taxon>Pezizomycotina</taxon>
        <taxon>Leotiomycetes</taxon>
        <taxon>Helotiales</taxon>
        <taxon>Sclerotiniaceae</taxon>
        <taxon>Botrytis</taxon>
    </lineage>
</organism>